<keyword evidence="7 11" id="KW-0630">Potassium</keyword>
<sequence>MRISTWIRQHIAALRALVVLTVITGIAYPLVVFAVAQLPGLKDKADGSLLERDGKIVGSSLIGQAFTDGQGTPKTQYFQTRPSNAVPAADPTTGVSPMPDGYDATGSNFGNMGPESIADTYVLDPKDPTKVTAKTTSLLTTVCQRSQAVGKLEGVSGERPFCTKDTGVGAVLSVMGPRNSRGEVIEPTRVISINEPCQTTTTPFIATYRRVKVECAKVDANGEEDYSAGLIVPIRGDAPTATPVPTDAVTASASGLDPNISPAYAAIQVARIAKARNISEDQVRDLVAEHTQGRELGFMGEPRVNVLELNLELDSKYPFRG</sequence>
<dbReference type="GO" id="GO:0008556">
    <property type="term" value="F:P-type potassium transmembrane transporter activity"/>
    <property type="evidence" value="ECO:0007669"/>
    <property type="project" value="InterPro"/>
</dbReference>
<evidence type="ECO:0000256" key="9">
    <source>
        <dbReference type="ARBA" id="ARBA00023065"/>
    </source>
</evidence>
<dbReference type="Pfam" id="PF02669">
    <property type="entry name" value="KdpC"/>
    <property type="match status" value="2"/>
</dbReference>
<feature type="transmembrane region" description="Helical" evidence="11">
    <location>
        <begin position="12"/>
        <end position="36"/>
    </location>
</feature>
<dbReference type="InterPro" id="IPR003820">
    <property type="entry name" value="KdpC"/>
</dbReference>
<name>A0A6G9YN46_9NOCA</name>
<gene>
    <name evidence="11" type="primary">kdpC</name>
    <name evidence="12" type="ORF">F5544_33995</name>
</gene>
<evidence type="ECO:0000256" key="2">
    <source>
        <dbReference type="ARBA" id="ARBA00022475"/>
    </source>
</evidence>
<evidence type="ECO:0000256" key="1">
    <source>
        <dbReference type="ARBA" id="ARBA00022448"/>
    </source>
</evidence>
<evidence type="ECO:0000256" key="10">
    <source>
        <dbReference type="ARBA" id="ARBA00023136"/>
    </source>
</evidence>
<evidence type="ECO:0000313" key="13">
    <source>
        <dbReference type="Proteomes" id="UP000503540"/>
    </source>
</evidence>
<keyword evidence="3 11" id="KW-0633">Potassium transport</keyword>
<dbReference type="HAMAP" id="MF_00276">
    <property type="entry name" value="KdpC"/>
    <property type="match status" value="1"/>
</dbReference>
<dbReference type="AlphaFoldDB" id="A0A6G9YN46"/>
<reference evidence="12 13" key="1">
    <citation type="journal article" date="2019" name="ACS Chem. Biol.">
        <title>Identification and Mobilization of a Cryptic Antibiotic Biosynthesis Gene Locus from a Human-Pathogenic Nocardia Isolate.</title>
        <authorList>
            <person name="Herisse M."/>
            <person name="Ishida K."/>
            <person name="Porter J.L."/>
            <person name="Howden B."/>
            <person name="Hertweck C."/>
            <person name="Stinear T.P."/>
            <person name="Pidot S.J."/>
        </authorList>
    </citation>
    <scope>NUCLEOTIDE SEQUENCE [LARGE SCALE GENOMIC DNA]</scope>
    <source>
        <strain evidence="12 13">AUSMDU00012717</strain>
    </source>
</reference>
<dbReference type="PANTHER" id="PTHR30042">
    <property type="entry name" value="POTASSIUM-TRANSPORTING ATPASE C CHAIN"/>
    <property type="match status" value="1"/>
</dbReference>
<dbReference type="GO" id="GO:0005524">
    <property type="term" value="F:ATP binding"/>
    <property type="evidence" value="ECO:0007669"/>
    <property type="project" value="UniProtKB-UniRule"/>
</dbReference>
<evidence type="ECO:0000313" key="12">
    <source>
        <dbReference type="EMBL" id="QIS14634.1"/>
    </source>
</evidence>
<evidence type="ECO:0000256" key="5">
    <source>
        <dbReference type="ARBA" id="ARBA00022741"/>
    </source>
</evidence>
<dbReference type="GO" id="GO:0005886">
    <property type="term" value="C:plasma membrane"/>
    <property type="evidence" value="ECO:0007669"/>
    <property type="project" value="UniProtKB-SubCell"/>
</dbReference>
<evidence type="ECO:0000256" key="8">
    <source>
        <dbReference type="ARBA" id="ARBA00022989"/>
    </source>
</evidence>
<keyword evidence="2 11" id="KW-1003">Cell membrane</keyword>
<keyword evidence="8 11" id="KW-1133">Transmembrane helix</keyword>
<comment type="subcellular location">
    <subcellularLocation>
        <location evidence="11">Cell membrane</location>
        <topology evidence="11">Single-pass membrane protein</topology>
    </subcellularLocation>
</comment>
<keyword evidence="10 11" id="KW-0472">Membrane</keyword>
<keyword evidence="5 11" id="KW-0547">Nucleotide-binding</keyword>
<keyword evidence="6 11" id="KW-0067">ATP-binding</keyword>
<accession>A0A6G9YN46</accession>
<evidence type="ECO:0000256" key="6">
    <source>
        <dbReference type="ARBA" id="ARBA00022840"/>
    </source>
</evidence>
<protein>
    <recommendedName>
        <fullName evidence="11">Potassium-transporting ATPase KdpC subunit</fullName>
    </recommendedName>
    <alternativeName>
        <fullName evidence="11">ATP phosphohydrolase [potassium-transporting] C chain</fullName>
    </alternativeName>
    <alternativeName>
        <fullName evidence="11">Potassium-binding and translocating subunit C</fullName>
    </alternativeName>
    <alternativeName>
        <fullName evidence="11">Potassium-translocating ATPase C chain</fullName>
    </alternativeName>
</protein>
<keyword evidence="1 11" id="KW-0813">Transport</keyword>
<evidence type="ECO:0000256" key="11">
    <source>
        <dbReference type="HAMAP-Rule" id="MF_00276"/>
    </source>
</evidence>
<keyword evidence="9 11" id="KW-0406">Ion transport</keyword>
<dbReference type="PANTHER" id="PTHR30042:SF2">
    <property type="entry name" value="POTASSIUM-TRANSPORTING ATPASE KDPC SUBUNIT"/>
    <property type="match status" value="1"/>
</dbReference>
<dbReference type="KEGG" id="nah:F5544_33995"/>
<evidence type="ECO:0000256" key="7">
    <source>
        <dbReference type="ARBA" id="ARBA00022958"/>
    </source>
</evidence>
<proteinExistence type="inferred from homology"/>
<organism evidence="12 13">
    <name type="scientific">Nocardia arthritidis</name>
    <dbReference type="NCBI Taxonomy" id="228602"/>
    <lineage>
        <taxon>Bacteria</taxon>
        <taxon>Bacillati</taxon>
        <taxon>Actinomycetota</taxon>
        <taxon>Actinomycetes</taxon>
        <taxon>Mycobacteriales</taxon>
        <taxon>Nocardiaceae</taxon>
        <taxon>Nocardia</taxon>
    </lineage>
</organism>
<evidence type="ECO:0000256" key="4">
    <source>
        <dbReference type="ARBA" id="ARBA00022692"/>
    </source>
</evidence>
<dbReference type="Proteomes" id="UP000503540">
    <property type="component" value="Chromosome"/>
</dbReference>
<comment type="subunit">
    <text evidence="11">The system is composed of three essential subunits: KdpA, KdpB and KdpC.</text>
</comment>
<keyword evidence="13" id="KW-1185">Reference proteome</keyword>
<keyword evidence="4 11" id="KW-0812">Transmembrane</keyword>
<dbReference type="RefSeq" id="WP_167477009.1">
    <property type="nucleotide sequence ID" value="NZ_CP046172.1"/>
</dbReference>
<evidence type="ECO:0000256" key="3">
    <source>
        <dbReference type="ARBA" id="ARBA00022538"/>
    </source>
</evidence>
<dbReference type="EMBL" id="CP046172">
    <property type="protein sequence ID" value="QIS14634.1"/>
    <property type="molecule type" value="Genomic_DNA"/>
</dbReference>
<comment type="function">
    <text evidence="11">Part of the high-affinity ATP-driven potassium transport (or Kdp) system, which catalyzes the hydrolysis of ATP coupled with the electrogenic transport of potassium into the cytoplasm. This subunit acts as a catalytic chaperone that increases the ATP-binding affinity of the ATP-hydrolyzing subunit KdpB by the formation of a transient KdpB/KdpC/ATP ternary complex.</text>
</comment>
<comment type="similarity">
    <text evidence="11">Belongs to the KdpC family.</text>
</comment>